<organism evidence="1 2">
    <name type="scientific">Penicillium chermesinum</name>
    <dbReference type="NCBI Taxonomy" id="63820"/>
    <lineage>
        <taxon>Eukaryota</taxon>
        <taxon>Fungi</taxon>
        <taxon>Dikarya</taxon>
        <taxon>Ascomycota</taxon>
        <taxon>Pezizomycotina</taxon>
        <taxon>Eurotiomycetes</taxon>
        <taxon>Eurotiomycetidae</taxon>
        <taxon>Eurotiales</taxon>
        <taxon>Aspergillaceae</taxon>
        <taxon>Penicillium</taxon>
    </lineage>
</organism>
<dbReference type="Proteomes" id="UP001150941">
    <property type="component" value="Unassembled WGS sequence"/>
</dbReference>
<dbReference type="RefSeq" id="XP_058331377.1">
    <property type="nucleotide sequence ID" value="XM_058472374.1"/>
</dbReference>
<dbReference type="AlphaFoldDB" id="A0A9W9P5S4"/>
<dbReference type="GeneID" id="83199677"/>
<accession>A0A9W9P5S4</accession>
<dbReference type="EMBL" id="JAPQKS010000003">
    <property type="protein sequence ID" value="KAJ5238458.1"/>
    <property type="molecule type" value="Genomic_DNA"/>
</dbReference>
<evidence type="ECO:0000313" key="2">
    <source>
        <dbReference type="Proteomes" id="UP001150941"/>
    </source>
</evidence>
<protein>
    <submittedName>
        <fullName evidence="1">Uncharacterized protein</fullName>
    </submittedName>
</protein>
<reference evidence="1" key="2">
    <citation type="journal article" date="2023" name="IMA Fungus">
        <title>Comparative genomic study of the Penicillium genus elucidates a diverse pangenome and 15 lateral gene transfer events.</title>
        <authorList>
            <person name="Petersen C."/>
            <person name="Sorensen T."/>
            <person name="Nielsen M.R."/>
            <person name="Sondergaard T.E."/>
            <person name="Sorensen J.L."/>
            <person name="Fitzpatrick D.A."/>
            <person name="Frisvad J.C."/>
            <person name="Nielsen K.L."/>
        </authorList>
    </citation>
    <scope>NUCLEOTIDE SEQUENCE</scope>
    <source>
        <strain evidence="1">IBT 19713</strain>
    </source>
</reference>
<sequence>MFKIPEHVSHEAAVIPTGISTASYELFEHTVLGCVYLLHNPEATSMLKDCWLSKAEVRALGAMPPSWPSLLAQNAKYHWRHLNQQTSLGACMEILARTESSKLTAGIDMKGVFSLSTNLVLLANMPYMLYFNEDLTQGFTSGSKVGPANYNDFFSRGTSSRHICSFTKMYVVDKGLESTQEACDILRAKVSNKKF</sequence>
<proteinExistence type="predicted"/>
<keyword evidence="2" id="KW-1185">Reference proteome</keyword>
<gene>
    <name evidence="1" type="ORF">N7468_003077</name>
</gene>
<evidence type="ECO:0000313" key="1">
    <source>
        <dbReference type="EMBL" id="KAJ5238458.1"/>
    </source>
</evidence>
<reference evidence="1" key="1">
    <citation type="submission" date="2022-11" db="EMBL/GenBank/DDBJ databases">
        <authorList>
            <person name="Petersen C."/>
        </authorList>
    </citation>
    <scope>NUCLEOTIDE SEQUENCE</scope>
    <source>
        <strain evidence="1">IBT 19713</strain>
    </source>
</reference>
<comment type="caution">
    <text evidence="1">The sequence shown here is derived from an EMBL/GenBank/DDBJ whole genome shotgun (WGS) entry which is preliminary data.</text>
</comment>
<name>A0A9W9P5S4_9EURO</name>